<keyword evidence="2" id="KW-1185">Reference proteome</keyword>
<evidence type="ECO:0000313" key="2">
    <source>
        <dbReference type="Proteomes" id="UP001592582"/>
    </source>
</evidence>
<comment type="caution">
    <text evidence="1">The sequence shown here is derived from an EMBL/GenBank/DDBJ whole genome shotgun (WGS) entry which is preliminary data.</text>
</comment>
<accession>A0ABV6V8I1</accession>
<protein>
    <submittedName>
        <fullName evidence="1">Uncharacterized protein</fullName>
    </submittedName>
</protein>
<gene>
    <name evidence="1" type="ORF">ACEZDG_11715</name>
</gene>
<evidence type="ECO:0000313" key="1">
    <source>
        <dbReference type="EMBL" id="MFC1409941.1"/>
    </source>
</evidence>
<proteinExistence type="predicted"/>
<organism evidence="1 2">
    <name type="scientific">Streptacidiphilus alkalitolerans</name>
    <dbReference type="NCBI Taxonomy" id="3342712"/>
    <lineage>
        <taxon>Bacteria</taxon>
        <taxon>Bacillati</taxon>
        <taxon>Actinomycetota</taxon>
        <taxon>Actinomycetes</taxon>
        <taxon>Kitasatosporales</taxon>
        <taxon>Streptomycetaceae</taxon>
        <taxon>Streptacidiphilus</taxon>
    </lineage>
</organism>
<dbReference type="EMBL" id="JBHEZX010000004">
    <property type="protein sequence ID" value="MFC1409941.1"/>
    <property type="molecule type" value="Genomic_DNA"/>
</dbReference>
<sequence length="81" mass="8621">MNQKRRTAGVLAGAVAVLLALGGVIHVVDAYKHSGAPPPSCTTRSEPNVDCITAINTWCQEHDSKPADDCVDQLTLNYLDS</sequence>
<dbReference type="Proteomes" id="UP001592582">
    <property type="component" value="Unassembled WGS sequence"/>
</dbReference>
<dbReference type="RefSeq" id="WP_380506641.1">
    <property type="nucleotide sequence ID" value="NZ_JBHEZX010000004.1"/>
</dbReference>
<name>A0ABV6V8I1_9ACTN</name>
<reference evidence="1 2" key="1">
    <citation type="submission" date="2024-09" db="EMBL/GenBank/DDBJ databases">
        <authorList>
            <person name="Lee S.D."/>
        </authorList>
    </citation>
    <scope>NUCLEOTIDE SEQUENCE [LARGE SCALE GENOMIC DNA]</scope>
    <source>
        <strain evidence="1 2">N1-1</strain>
    </source>
</reference>